<dbReference type="GeneID" id="18248155"/>
<dbReference type="Proteomes" id="UP000000707">
    <property type="component" value="Unassembled WGS sequence"/>
</dbReference>
<dbReference type="HOGENOM" id="CLU_048013_0_1_1"/>
<evidence type="ECO:0000259" key="1">
    <source>
        <dbReference type="PROSITE" id="PS51462"/>
    </source>
</evidence>
<name>G3BFL9_CANTC</name>
<protein>
    <recommendedName>
        <fullName evidence="1">Nudix hydrolase domain-containing protein</fullName>
    </recommendedName>
</protein>
<dbReference type="PROSITE" id="PS51462">
    <property type="entry name" value="NUDIX"/>
    <property type="match status" value="1"/>
</dbReference>
<dbReference type="EMBL" id="GL996528">
    <property type="protein sequence ID" value="EGV60050.1"/>
    <property type="molecule type" value="Genomic_DNA"/>
</dbReference>
<accession>G3BFL9</accession>
<organism evidence="3">
    <name type="scientific">Candida tenuis (strain ATCC 10573 / BCRC 21748 / CBS 615 / JCM 9827 / NBRC 10315 / NRRL Y-1498 / VKM Y-70)</name>
    <name type="common">Yeast</name>
    <name type="synonym">Yamadazyma tenuis</name>
    <dbReference type="NCBI Taxonomy" id="590646"/>
    <lineage>
        <taxon>Eukaryota</taxon>
        <taxon>Fungi</taxon>
        <taxon>Dikarya</taxon>
        <taxon>Ascomycota</taxon>
        <taxon>Saccharomycotina</taxon>
        <taxon>Pichiomycetes</taxon>
        <taxon>Debaryomycetaceae</taxon>
        <taxon>Yamadazyma</taxon>
    </lineage>
</organism>
<reference evidence="2 3" key="1">
    <citation type="journal article" date="2011" name="Proc. Natl. Acad. Sci. U.S.A.">
        <title>Comparative genomics of xylose-fermenting fungi for enhanced biofuel production.</title>
        <authorList>
            <person name="Wohlbach D.J."/>
            <person name="Kuo A."/>
            <person name="Sato T.K."/>
            <person name="Potts K.M."/>
            <person name="Salamov A.A."/>
            <person name="LaButti K.M."/>
            <person name="Sun H."/>
            <person name="Clum A."/>
            <person name="Pangilinan J.L."/>
            <person name="Lindquist E.A."/>
            <person name="Lucas S."/>
            <person name="Lapidus A."/>
            <person name="Jin M."/>
            <person name="Gunawan C."/>
            <person name="Balan V."/>
            <person name="Dale B.E."/>
            <person name="Jeffries T.W."/>
            <person name="Zinkel R."/>
            <person name="Barry K.W."/>
            <person name="Grigoriev I.V."/>
            <person name="Gasch A.P."/>
        </authorList>
    </citation>
    <scope>NUCLEOTIDE SEQUENCE [LARGE SCALE GENOMIC DNA]</scope>
    <source>
        <strain evidence="3">ATCC 10573 / BCRC 21748 / CBS 615 / JCM 9827 / NBRC 10315 / NRRL Y-1498 / VKM Y-70</strain>
    </source>
</reference>
<evidence type="ECO:0000313" key="3">
    <source>
        <dbReference type="Proteomes" id="UP000000707"/>
    </source>
</evidence>
<gene>
    <name evidence="2" type="ORF">CANTEDRAFT_116075</name>
</gene>
<dbReference type="eggNOG" id="KOG4313">
    <property type="taxonomic scope" value="Eukaryota"/>
</dbReference>
<dbReference type="Gene3D" id="3.90.79.10">
    <property type="entry name" value="Nucleoside Triphosphate Pyrophosphohydrolase"/>
    <property type="match status" value="1"/>
</dbReference>
<keyword evidence="3" id="KW-1185">Reference proteome</keyword>
<evidence type="ECO:0000313" key="2">
    <source>
        <dbReference type="EMBL" id="EGV60050.1"/>
    </source>
</evidence>
<dbReference type="Pfam" id="PF15916">
    <property type="entry name" value="DUF4743"/>
    <property type="match status" value="1"/>
</dbReference>
<dbReference type="InterPro" id="IPR000086">
    <property type="entry name" value="NUDIX_hydrolase_dom"/>
</dbReference>
<dbReference type="KEGG" id="cten:18248155"/>
<dbReference type="STRING" id="590646.G3BFL9"/>
<dbReference type="InterPro" id="IPR015797">
    <property type="entry name" value="NUDIX_hydrolase-like_dom_sf"/>
</dbReference>
<dbReference type="PANTHER" id="PTHR13622:SF8">
    <property type="entry name" value="THIAMIN PYROPHOSPHOKINASE 1"/>
    <property type="match status" value="1"/>
</dbReference>
<dbReference type="Pfam" id="PF00293">
    <property type="entry name" value="NUDIX"/>
    <property type="match status" value="1"/>
</dbReference>
<dbReference type="SUPFAM" id="SSF55811">
    <property type="entry name" value="Nudix"/>
    <property type="match status" value="1"/>
</dbReference>
<dbReference type="CDD" id="cd03676">
    <property type="entry name" value="NUDIX_Tnr3_like"/>
    <property type="match status" value="1"/>
</dbReference>
<dbReference type="PANTHER" id="PTHR13622">
    <property type="entry name" value="THIAMIN PYROPHOSPHOKINASE"/>
    <property type="match status" value="1"/>
</dbReference>
<dbReference type="GO" id="GO:0044715">
    <property type="term" value="F:8-oxo-dGDP phosphatase activity"/>
    <property type="evidence" value="ECO:0007669"/>
    <property type="project" value="TreeGrafter"/>
</dbReference>
<dbReference type="RefSeq" id="XP_006689264.1">
    <property type="nucleotide sequence ID" value="XM_006689201.1"/>
</dbReference>
<proteinExistence type="predicted"/>
<dbReference type="InterPro" id="IPR031804">
    <property type="entry name" value="DUF4743"/>
</dbReference>
<dbReference type="AlphaFoldDB" id="G3BFL9"/>
<dbReference type="FunFam" id="3.90.79.10:FF:000019">
    <property type="entry name" value="Thiamin pyrophosphokinase, putative"/>
    <property type="match status" value="1"/>
</dbReference>
<sequence length="312" mass="34997">MVTSLLSVIEEVDGFVYGQGAGGFYSLVAHDHKSILGYVSPAIARYFASETGFVVDALTMTITIDTSYDTFDKRNQLFGDVAARWKQVPFFEADLKNGWRDEFYTVYNPTNVPYFIVERAFSVLIGVVTYGVHINGYISPVNSANGKLKMWIPRRSSTKPTYPGMLDNTVAGGLGHPYGLWETVVKECFEEAGIPAQYVENHTKSVGVVSYLYHPKGRLIDRVQPEVEYVYDMEFEDETTVVPAPQDGEAEDFRLMDIDEILERMGNGEFKPNCGLVLIDFLIRHGIVTPATEPNYLAIVSRSHRSIPFPTM</sequence>
<dbReference type="OrthoDB" id="10261522at2759"/>
<feature type="domain" description="Nudix hydrolase" evidence="1">
    <location>
        <begin position="131"/>
        <end position="278"/>
    </location>
</feature>